<reference evidence="1" key="1">
    <citation type="submission" date="2021-06" db="EMBL/GenBank/DDBJ databases">
        <authorList>
            <person name="Kallberg Y."/>
            <person name="Tangrot J."/>
            <person name="Rosling A."/>
        </authorList>
    </citation>
    <scope>NUCLEOTIDE SEQUENCE</scope>
    <source>
        <strain evidence="1">CL356</strain>
    </source>
</reference>
<name>A0ACA9N4Q5_9GLOM</name>
<sequence length="73" mass="8108">MEKSSRGVVQEVGVGSVTWCLAIFTNDYPYNRYLEAYDEKNKVIHAPSGFTALGQPEIESGFVISGQSYMIID</sequence>
<accession>A0ACA9N4Q5</accession>
<organism evidence="1 2">
    <name type="scientific">Acaulospora colombiana</name>
    <dbReference type="NCBI Taxonomy" id="27376"/>
    <lineage>
        <taxon>Eukaryota</taxon>
        <taxon>Fungi</taxon>
        <taxon>Fungi incertae sedis</taxon>
        <taxon>Mucoromycota</taxon>
        <taxon>Glomeromycotina</taxon>
        <taxon>Glomeromycetes</taxon>
        <taxon>Diversisporales</taxon>
        <taxon>Acaulosporaceae</taxon>
        <taxon>Acaulospora</taxon>
    </lineage>
</organism>
<gene>
    <name evidence="1" type="ORF">ACOLOM_LOCUS7655</name>
</gene>
<evidence type="ECO:0000313" key="2">
    <source>
        <dbReference type="Proteomes" id="UP000789525"/>
    </source>
</evidence>
<keyword evidence="2" id="KW-1185">Reference proteome</keyword>
<dbReference type="EMBL" id="CAJVPT010018143">
    <property type="protein sequence ID" value="CAG8631672.1"/>
    <property type="molecule type" value="Genomic_DNA"/>
</dbReference>
<protein>
    <submittedName>
        <fullName evidence="1">5719_t:CDS:1</fullName>
    </submittedName>
</protein>
<dbReference type="Proteomes" id="UP000789525">
    <property type="component" value="Unassembled WGS sequence"/>
</dbReference>
<proteinExistence type="predicted"/>
<evidence type="ECO:0000313" key="1">
    <source>
        <dbReference type="EMBL" id="CAG8631672.1"/>
    </source>
</evidence>
<comment type="caution">
    <text evidence="1">The sequence shown here is derived from an EMBL/GenBank/DDBJ whole genome shotgun (WGS) entry which is preliminary data.</text>
</comment>